<sequence>MSKAFQLDVNGSQWAVEADPKTPLLYILRNDLALNGPKFGCGLGECGACSILVDGRAVRACTIPLSAVGSRCVTTLEGLGDGDNLHPVQQAFIDAAAAQCGYCLNGMIIATVALLQQNPSPSEADIREALRHNLCRCGTHIEILAAVRGAVELSQADLRNEAARKVARMSGGATETLERPQ</sequence>
<evidence type="ECO:0000259" key="6">
    <source>
        <dbReference type="PROSITE" id="PS51085"/>
    </source>
</evidence>
<dbReference type="EC" id="1.17.2.1" evidence="7"/>
<proteinExistence type="predicted"/>
<dbReference type="InterPro" id="IPR012675">
    <property type="entry name" value="Beta-grasp_dom_sf"/>
</dbReference>
<dbReference type="EMBL" id="JAGGJV010000002">
    <property type="protein sequence ID" value="MBP1857816.1"/>
    <property type="molecule type" value="Genomic_DNA"/>
</dbReference>
<dbReference type="Pfam" id="PF01799">
    <property type="entry name" value="Fer2_2"/>
    <property type="match status" value="1"/>
</dbReference>
<feature type="domain" description="2Fe-2S ferredoxin-type" evidence="6">
    <location>
        <begin position="3"/>
        <end position="79"/>
    </location>
</feature>
<comment type="caution">
    <text evidence="7">The sequence shown here is derived from an EMBL/GenBank/DDBJ whole genome shotgun (WGS) entry which is preliminary data.</text>
</comment>
<evidence type="ECO:0000313" key="7">
    <source>
        <dbReference type="EMBL" id="MBP1857816.1"/>
    </source>
</evidence>
<dbReference type="InterPro" id="IPR002888">
    <property type="entry name" value="2Fe-2S-bd"/>
</dbReference>
<protein>
    <submittedName>
        <fullName evidence="7">Nicotinate dehydrogenase subunit A</fullName>
        <ecNumber evidence="7">1.17.2.1</ecNumber>
    </submittedName>
</protein>
<evidence type="ECO:0000256" key="4">
    <source>
        <dbReference type="ARBA" id="ARBA00023004"/>
    </source>
</evidence>
<keyword evidence="3 7" id="KW-0560">Oxidoreductase</keyword>
<keyword evidence="1" id="KW-0001">2Fe-2S</keyword>
<evidence type="ECO:0000256" key="3">
    <source>
        <dbReference type="ARBA" id="ARBA00023002"/>
    </source>
</evidence>
<dbReference type="InterPro" id="IPR001041">
    <property type="entry name" value="2Fe-2S_ferredoxin-type"/>
</dbReference>
<dbReference type="PANTHER" id="PTHR44379">
    <property type="entry name" value="OXIDOREDUCTASE WITH IRON-SULFUR SUBUNIT"/>
    <property type="match status" value="1"/>
</dbReference>
<dbReference type="InterPro" id="IPR051452">
    <property type="entry name" value="Diverse_Oxidoreductases"/>
</dbReference>
<dbReference type="PANTHER" id="PTHR44379:SF6">
    <property type="entry name" value="BLR6046 PROTEIN"/>
    <property type="match status" value="1"/>
</dbReference>
<dbReference type="Gene3D" id="1.10.150.120">
    <property type="entry name" value="[2Fe-2S]-binding domain"/>
    <property type="match status" value="1"/>
</dbReference>
<dbReference type="RefSeq" id="WP_209849477.1">
    <property type="nucleotide sequence ID" value="NZ_JAGGJV010000002.1"/>
</dbReference>
<dbReference type="InterPro" id="IPR036884">
    <property type="entry name" value="2Fe-2S-bd_dom_sf"/>
</dbReference>
<keyword evidence="8" id="KW-1185">Reference proteome</keyword>
<name>A0ABS4EIQ2_9HYPH</name>
<gene>
    <name evidence="7" type="ORF">J2Z75_001312</name>
</gene>
<reference evidence="7 8" key="1">
    <citation type="submission" date="2021-03" db="EMBL/GenBank/DDBJ databases">
        <title>Genomic Encyclopedia of Type Strains, Phase IV (KMG-IV): sequencing the most valuable type-strain genomes for metagenomic binning, comparative biology and taxonomic classification.</title>
        <authorList>
            <person name="Goeker M."/>
        </authorList>
    </citation>
    <scope>NUCLEOTIDE SEQUENCE [LARGE SCALE GENOMIC DNA]</scope>
    <source>
        <strain evidence="7 8">DSM 26427</strain>
    </source>
</reference>
<dbReference type="PROSITE" id="PS51085">
    <property type="entry name" value="2FE2S_FER_2"/>
    <property type="match status" value="1"/>
</dbReference>
<dbReference type="GO" id="GO:0016491">
    <property type="term" value="F:oxidoreductase activity"/>
    <property type="evidence" value="ECO:0007669"/>
    <property type="project" value="UniProtKB-KW"/>
</dbReference>
<accession>A0ABS4EIQ2</accession>
<keyword evidence="2" id="KW-0479">Metal-binding</keyword>
<dbReference type="SUPFAM" id="SSF47741">
    <property type="entry name" value="CO dehydrogenase ISP C-domain like"/>
    <property type="match status" value="1"/>
</dbReference>
<keyword evidence="4" id="KW-0408">Iron</keyword>
<dbReference type="InterPro" id="IPR036010">
    <property type="entry name" value="2Fe-2S_ferredoxin-like_sf"/>
</dbReference>
<keyword evidence="5" id="KW-0411">Iron-sulfur</keyword>
<dbReference type="PROSITE" id="PS00197">
    <property type="entry name" value="2FE2S_FER_1"/>
    <property type="match status" value="1"/>
</dbReference>
<dbReference type="SUPFAM" id="SSF54292">
    <property type="entry name" value="2Fe-2S ferredoxin-like"/>
    <property type="match status" value="1"/>
</dbReference>
<evidence type="ECO:0000313" key="8">
    <source>
        <dbReference type="Proteomes" id="UP000823786"/>
    </source>
</evidence>
<dbReference type="InterPro" id="IPR006058">
    <property type="entry name" value="2Fe2S_fd_BS"/>
</dbReference>
<evidence type="ECO:0000256" key="2">
    <source>
        <dbReference type="ARBA" id="ARBA00022723"/>
    </source>
</evidence>
<evidence type="ECO:0000256" key="1">
    <source>
        <dbReference type="ARBA" id="ARBA00022714"/>
    </source>
</evidence>
<dbReference type="Proteomes" id="UP000823786">
    <property type="component" value="Unassembled WGS sequence"/>
</dbReference>
<evidence type="ECO:0000256" key="5">
    <source>
        <dbReference type="ARBA" id="ARBA00023014"/>
    </source>
</evidence>
<dbReference type="Pfam" id="PF00111">
    <property type="entry name" value="Fer2"/>
    <property type="match status" value="1"/>
</dbReference>
<dbReference type="Gene3D" id="3.10.20.30">
    <property type="match status" value="1"/>
</dbReference>
<organism evidence="7 8">
    <name type="scientific">Rhizobium herbae</name>
    <dbReference type="NCBI Taxonomy" id="508661"/>
    <lineage>
        <taxon>Bacteria</taxon>
        <taxon>Pseudomonadati</taxon>
        <taxon>Pseudomonadota</taxon>
        <taxon>Alphaproteobacteria</taxon>
        <taxon>Hyphomicrobiales</taxon>
        <taxon>Rhizobiaceae</taxon>
        <taxon>Rhizobium/Agrobacterium group</taxon>
        <taxon>Rhizobium</taxon>
    </lineage>
</organism>